<evidence type="ECO:0000256" key="3">
    <source>
        <dbReference type="ARBA" id="ARBA00022989"/>
    </source>
</evidence>
<evidence type="ECO:0000313" key="6">
    <source>
        <dbReference type="EMBL" id="KAK0470203.1"/>
    </source>
</evidence>
<feature type="transmembrane region" description="Helical" evidence="5">
    <location>
        <begin position="29"/>
        <end position="46"/>
    </location>
</feature>
<dbReference type="AlphaFoldDB" id="A0AA39TYP1"/>
<feature type="transmembrane region" description="Helical" evidence="5">
    <location>
        <begin position="128"/>
        <end position="151"/>
    </location>
</feature>
<dbReference type="RefSeq" id="XP_060339996.1">
    <property type="nucleotide sequence ID" value="XM_060475125.1"/>
</dbReference>
<organism evidence="6 7">
    <name type="scientific">Armillaria tabescens</name>
    <name type="common">Ringless honey mushroom</name>
    <name type="synonym">Agaricus tabescens</name>
    <dbReference type="NCBI Taxonomy" id="1929756"/>
    <lineage>
        <taxon>Eukaryota</taxon>
        <taxon>Fungi</taxon>
        <taxon>Dikarya</taxon>
        <taxon>Basidiomycota</taxon>
        <taxon>Agaricomycotina</taxon>
        <taxon>Agaricomycetes</taxon>
        <taxon>Agaricomycetidae</taxon>
        <taxon>Agaricales</taxon>
        <taxon>Marasmiineae</taxon>
        <taxon>Physalacriaceae</taxon>
        <taxon>Desarmillaria</taxon>
    </lineage>
</organism>
<reference evidence="6" key="1">
    <citation type="submission" date="2023-06" db="EMBL/GenBank/DDBJ databases">
        <authorList>
            <consortium name="Lawrence Berkeley National Laboratory"/>
            <person name="Ahrendt S."/>
            <person name="Sahu N."/>
            <person name="Indic B."/>
            <person name="Wong-Bajracharya J."/>
            <person name="Merenyi Z."/>
            <person name="Ke H.-M."/>
            <person name="Monk M."/>
            <person name="Kocsube S."/>
            <person name="Drula E."/>
            <person name="Lipzen A."/>
            <person name="Balint B."/>
            <person name="Henrissat B."/>
            <person name="Andreopoulos B."/>
            <person name="Martin F.M."/>
            <person name="Harder C.B."/>
            <person name="Rigling D."/>
            <person name="Ford K.L."/>
            <person name="Foster G.D."/>
            <person name="Pangilinan J."/>
            <person name="Papanicolaou A."/>
            <person name="Barry K."/>
            <person name="LaButti K."/>
            <person name="Viragh M."/>
            <person name="Koriabine M."/>
            <person name="Yan M."/>
            <person name="Riley R."/>
            <person name="Champramary S."/>
            <person name="Plett K.L."/>
            <person name="Tsai I.J."/>
            <person name="Slot J."/>
            <person name="Sipos G."/>
            <person name="Plett J."/>
            <person name="Nagy L.G."/>
            <person name="Grigoriev I.V."/>
        </authorList>
    </citation>
    <scope>NUCLEOTIDE SEQUENCE</scope>
    <source>
        <strain evidence="6">CCBAS 213</strain>
    </source>
</reference>
<evidence type="ECO:0000256" key="4">
    <source>
        <dbReference type="ARBA" id="ARBA00023136"/>
    </source>
</evidence>
<evidence type="ECO:0000313" key="7">
    <source>
        <dbReference type="Proteomes" id="UP001175211"/>
    </source>
</evidence>
<sequence length="276" mass="30574">MPDKGKSLLIYPTSFVLTCFYGYVPDRGISILFLILFSVSTLIHTGQAVFSHAWWLLATAVLCGFLEILGWSARLWSSSNPDLPDPYEMQLTCTILAPTPLLAVNFVIPEKLIKRLGTGYSRLSPRAYIMLFCSCDVISLVIQAIGGGLAATAVSENTNPEKGGHIMLGGIAFQLAYSRTRHTRGHLNVKLILLIAALAFSTICLFIRAVYRTIELSDGWTGRIITTQVYFNVLDGMMVVLALYTFNVFHPLLLLEDKTKTMEQKQEKDADGESVE</sequence>
<dbReference type="InterPro" id="IPR007568">
    <property type="entry name" value="RTA1"/>
</dbReference>
<dbReference type="Proteomes" id="UP001175211">
    <property type="component" value="Unassembled WGS sequence"/>
</dbReference>
<name>A0AA39TYP1_ARMTA</name>
<gene>
    <name evidence="6" type="ORF">EV420DRAFT_1616495</name>
</gene>
<dbReference type="PANTHER" id="PTHR31465">
    <property type="entry name" value="PROTEIN RTA1-RELATED"/>
    <property type="match status" value="1"/>
</dbReference>
<dbReference type="Pfam" id="PF04479">
    <property type="entry name" value="RTA1"/>
    <property type="match status" value="1"/>
</dbReference>
<feature type="transmembrane region" description="Helical" evidence="5">
    <location>
        <begin position="53"/>
        <end position="77"/>
    </location>
</feature>
<evidence type="ECO:0000256" key="1">
    <source>
        <dbReference type="ARBA" id="ARBA00004141"/>
    </source>
</evidence>
<keyword evidence="3 5" id="KW-1133">Transmembrane helix</keyword>
<protein>
    <submittedName>
        <fullName evidence="6">RTA1 like protein-domain-containing protein</fullName>
    </submittedName>
</protein>
<evidence type="ECO:0000256" key="5">
    <source>
        <dbReference type="SAM" id="Phobius"/>
    </source>
</evidence>
<dbReference type="GO" id="GO:0005886">
    <property type="term" value="C:plasma membrane"/>
    <property type="evidence" value="ECO:0007669"/>
    <property type="project" value="TreeGrafter"/>
</dbReference>
<accession>A0AA39TYP1</accession>
<keyword evidence="2 5" id="KW-0812">Transmembrane</keyword>
<dbReference type="PANTHER" id="PTHR31465:SF9">
    <property type="entry name" value="SPHINGOID LONG-CHAIN BASE TRANSPORTER RSB1"/>
    <property type="match status" value="1"/>
</dbReference>
<dbReference type="EMBL" id="JAUEPS010000001">
    <property type="protein sequence ID" value="KAK0470203.1"/>
    <property type="molecule type" value="Genomic_DNA"/>
</dbReference>
<feature type="transmembrane region" description="Helical" evidence="5">
    <location>
        <begin position="191"/>
        <end position="211"/>
    </location>
</feature>
<evidence type="ECO:0000256" key="2">
    <source>
        <dbReference type="ARBA" id="ARBA00022692"/>
    </source>
</evidence>
<feature type="transmembrane region" description="Helical" evidence="5">
    <location>
        <begin position="7"/>
        <end position="23"/>
    </location>
</feature>
<comment type="caution">
    <text evidence="6">The sequence shown here is derived from an EMBL/GenBank/DDBJ whole genome shotgun (WGS) entry which is preliminary data.</text>
</comment>
<dbReference type="GeneID" id="85358673"/>
<keyword evidence="7" id="KW-1185">Reference proteome</keyword>
<dbReference type="GO" id="GO:0000324">
    <property type="term" value="C:fungal-type vacuole"/>
    <property type="evidence" value="ECO:0007669"/>
    <property type="project" value="TreeGrafter"/>
</dbReference>
<feature type="transmembrane region" description="Helical" evidence="5">
    <location>
        <begin position="89"/>
        <end position="108"/>
    </location>
</feature>
<comment type="subcellular location">
    <subcellularLocation>
        <location evidence="1">Membrane</location>
        <topology evidence="1">Multi-pass membrane protein</topology>
    </subcellularLocation>
</comment>
<keyword evidence="4 5" id="KW-0472">Membrane</keyword>
<feature type="transmembrane region" description="Helical" evidence="5">
    <location>
        <begin position="231"/>
        <end position="255"/>
    </location>
</feature>
<proteinExistence type="predicted"/>